<reference evidence="1 2" key="1">
    <citation type="submission" date="2020-06" db="EMBL/GenBank/DDBJ databases">
        <title>Actinokineospora xiongansis sp. nov., isolated from soil of Baiyangdian.</title>
        <authorList>
            <person name="Zhang X."/>
        </authorList>
    </citation>
    <scope>NUCLEOTIDE SEQUENCE [LARGE SCALE GENOMIC DNA]</scope>
    <source>
        <strain evidence="1 2">HBU206404</strain>
    </source>
</reference>
<gene>
    <name evidence="1" type="ORF">GPZ80_11280</name>
</gene>
<evidence type="ECO:0000313" key="2">
    <source>
        <dbReference type="Proteomes" id="UP000734823"/>
    </source>
</evidence>
<accession>A0ABR7L5M9</accession>
<comment type="caution">
    <text evidence="1">The sequence shown here is derived from an EMBL/GenBank/DDBJ whole genome shotgun (WGS) entry which is preliminary data.</text>
</comment>
<dbReference type="RefSeq" id="WP_187220261.1">
    <property type="nucleotide sequence ID" value="NZ_JABVED010000005.1"/>
</dbReference>
<organism evidence="1 2">
    <name type="scientific">Actinokineospora xionganensis</name>
    <dbReference type="NCBI Taxonomy" id="2684470"/>
    <lineage>
        <taxon>Bacteria</taxon>
        <taxon>Bacillati</taxon>
        <taxon>Actinomycetota</taxon>
        <taxon>Actinomycetes</taxon>
        <taxon>Pseudonocardiales</taxon>
        <taxon>Pseudonocardiaceae</taxon>
        <taxon>Actinokineospora</taxon>
    </lineage>
</organism>
<evidence type="ECO:0008006" key="3">
    <source>
        <dbReference type="Google" id="ProtNLM"/>
    </source>
</evidence>
<name>A0ABR7L5M9_9PSEU</name>
<keyword evidence="2" id="KW-1185">Reference proteome</keyword>
<protein>
    <recommendedName>
        <fullName evidence="3">NlpC/P60 family protein</fullName>
    </recommendedName>
</protein>
<proteinExistence type="predicted"/>
<dbReference type="Proteomes" id="UP000734823">
    <property type="component" value="Unassembled WGS sequence"/>
</dbReference>
<evidence type="ECO:0000313" key="1">
    <source>
        <dbReference type="EMBL" id="MBC6447754.1"/>
    </source>
</evidence>
<sequence length="177" mass="19753">MSLPRLVLIAALFTTGDSALAEARDLAQFGDRAMARAEVWFQAGPTYSQDHCFTVDGGYSPTDWDGMLGGCHQPYYRTDCSGFVSMTWGLSVSYATPRPGGGRDLGDITDPIRREDLRTGDALVASGKHVRLFERWTSRDYSSYLAYDFGETPVKHQEYRWGGPDELAYMPVRYRGA</sequence>
<dbReference type="EMBL" id="JABVED010000005">
    <property type="protein sequence ID" value="MBC6447754.1"/>
    <property type="molecule type" value="Genomic_DNA"/>
</dbReference>